<dbReference type="PANTHER" id="PTHR13696:SF96">
    <property type="entry name" value="COBQ_COBB_MIND_PARA NUCLEOTIDE BINDING DOMAIN-CONTAINING PROTEIN"/>
    <property type="match status" value="1"/>
</dbReference>
<dbReference type="Gene3D" id="3.40.50.300">
    <property type="entry name" value="P-loop containing nucleotide triphosphate hydrolases"/>
    <property type="match status" value="1"/>
</dbReference>
<proteinExistence type="predicted"/>
<gene>
    <name evidence="3" type="ORF">EV682_102358</name>
    <name evidence="2" type="ORF">NCTC11159_01883</name>
</gene>
<feature type="domain" description="CobQ/CobB/MinD/ParA nucleotide binding" evidence="1">
    <location>
        <begin position="4"/>
        <end position="182"/>
    </location>
</feature>
<dbReference type="SUPFAM" id="SSF52540">
    <property type="entry name" value="P-loop containing nucleoside triphosphate hydrolases"/>
    <property type="match status" value="1"/>
</dbReference>
<protein>
    <submittedName>
        <fullName evidence="3">Chromosome partitioning protein</fullName>
    </submittedName>
    <submittedName>
        <fullName evidence="2">Flp pilus assembly protein, ATPase CpaE</fullName>
    </submittedName>
</protein>
<dbReference type="EMBL" id="SMBT01000002">
    <property type="protein sequence ID" value="TCU89446.1"/>
    <property type="molecule type" value="Genomic_DNA"/>
</dbReference>
<evidence type="ECO:0000313" key="3">
    <source>
        <dbReference type="EMBL" id="TCU89446.1"/>
    </source>
</evidence>
<evidence type="ECO:0000313" key="2">
    <source>
        <dbReference type="EMBL" id="STQ90816.1"/>
    </source>
</evidence>
<dbReference type="Proteomes" id="UP000255108">
    <property type="component" value="Unassembled WGS sequence"/>
</dbReference>
<dbReference type="PANTHER" id="PTHR13696">
    <property type="entry name" value="P-LOOP CONTAINING NUCLEOSIDE TRIPHOSPHATE HYDROLASE"/>
    <property type="match status" value="1"/>
</dbReference>
<dbReference type="CDD" id="cd02042">
    <property type="entry name" value="ParAB_family"/>
    <property type="match status" value="1"/>
</dbReference>
<evidence type="ECO:0000313" key="4">
    <source>
        <dbReference type="Proteomes" id="UP000255108"/>
    </source>
</evidence>
<dbReference type="InterPro" id="IPR002586">
    <property type="entry name" value="CobQ/CobB/MinD/ParA_Nub-bd_dom"/>
</dbReference>
<name>A0A377Q6B1_9NEIS</name>
<dbReference type="Proteomes" id="UP000295794">
    <property type="component" value="Unassembled WGS sequence"/>
</dbReference>
<reference evidence="2 4" key="1">
    <citation type="submission" date="2018-06" db="EMBL/GenBank/DDBJ databases">
        <authorList>
            <consortium name="Pathogen Informatics"/>
            <person name="Doyle S."/>
        </authorList>
    </citation>
    <scope>NUCLEOTIDE SEQUENCE [LARGE SCALE GENOMIC DNA]</scope>
    <source>
        <strain evidence="2 4">NCTC11159</strain>
    </source>
</reference>
<reference evidence="3 5" key="2">
    <citation type="submission" date="2019-03" db="EMBL/GenBank/DDBJ databases">
        <title>Genomic Encyclopedia of Type Strains, Phase IV (KMG-IV): sequencing the most valuable type-strain genomes for metagenomic binning, comparative biology and taxonomic classification.</title>
        <authorList>
            <person name="Goeker M."/>
        </authorList>
    </citation>
    <scope>NUCLEOTIDE SEQUENCE [LARGE SCALE GENOMIC DNA]</scope>
    <source>
        <strain evidence="3 5">DSM 3764</strain>
    </source>
</reference>
<organism evidence="2 4">
    <name type="scientific">Iodobacter fluviatilis</name>
    <dbReference type="NCBI Taxonomy" id="537"/>
    <lineage>
        <taxon>Bacteria</taxon>
        <taxon>Pseudomonadati</taxon>
        <taxon>Pseudomonadota</taxon>
        <taxon>Betaproteobacteria</taxon>
        <taxon>Neisseriales</taxon>
        <taxon>Chitinibacteraceae</taxon>
        <taxon>Iodobacter</taxon>
    </lineage>
</organism>
<evidence type="ECO:0000313" key="5">
    <source>
        <dbReference type="Proteomes" id="UP000295794"/>
    </source>
</evidence>
<accession>A0A377Q6B1</accession>
<keyword evidence="5" id="KW-1185">Reference proteome</keyword>
<dbReference type="Pfam" id="PF01656">
    <property type="entry name" value="CbiA"/>
    <property type="match status" value="1"/>
</dbReference>
<dbReference type="AlphaFoldDB" id="A0A377Q6B1"/>
<dbReference type="RefSeq" id="WP_115227101.1">
    <property type="nucleotide sequence ID" value="NZ_CAWOLO010000002.1"/>
</dbReference>
<dbReference type="OrthoDB" id="69313at2"/>
<dbReference type="InterPro" id="IPR050678">
    <property type="entry name" value="DNA_Partitioning_ATPase"/>
</dbReference>
<sequence length="216" mass="24458">MRSILIANPKGGSGKSTLSTHLAAWFAWQEETVMLGDIDSQQSSRHWLSLRPLESPQILGWDLDEDQKARPPKGTGIAVLDSPAGLHGKRLKQALMRVDHVVIPVLPSAFDMWASAAFFEELAEVKAIRREEISVAVVGMRVNPRTQSAQQLTDFLKQYDLPLLTCIRETQLYVQSIQRGLTLFDLPASRTKQDRIQWQPLLDWLVSNKRQQRHAI</sequence>
<evidence type="ECO:0000259" key="1">
    <source>
        <dbReference type="Pfam" id="PF01656"/>
    </source>
</evidence>
<dbReference type="EMBL" id="UGHR01000001">
    <property type="protein sequence ID" value="STQ90816.1"/>
    <property type="molecule type" value="Genomic_DNA"/>
</dbReference>
<dbReference type="InterPro" id="IPR027417">
    <property type="entry name" value="P-loop_NTPase"/>
</dbReference>